<keyword evidence="9" id="KW-1185">Reference proteome</keyword>
<organism evidence="8 9">
    <name type="scientific">Aquimarina addita</name>
    <dbReference type="NCBI Taxonomy" id="870485"/>
    <lineage>
        <taxon>Bacteria</taxon>
        <taxon>Pseudomonadati</taxon>
        <taxon>Bacteroidota</taxon>
        <taxon>Flavobacteriia</taxon>
        <taxon>Flavobacteriales</taxon>
        <taxon>Flavobacteriaceae</taxon>
        <taxon>Aquimarina</taxon>
    </lineage>
</organism>
<dbReference type="SUPFAM" id="SSF50370">
    <property type="entry name" value="Ricin B-like lectins"/>
    <property type="match status" value="1"/>
</dbReference>
<dbReference type="InterPro" id="IPR026444">
    <property type="entry name" value="Secre_tail"/>
</dbReference>
<reference evidence="9" key="1">
    <citation type="journal article" date="2019" name="Int. J. Syst. Evol. Microbiol.">
        <title>The Global Catalogue of Microorganisms (GCM) 10K type strain sequencing project: providing services to taxonomists for standard genome sequencing and annotation.</title>
        <authorList>
            <consortium name="The Broad Institute Genomics Platform"/>
            <consortium name="The Broad Institute Genome Sequencing Center for Infectious Disease"/>
            <person name="Wu L."/>
            <person name="Ma J."/>
        </authorList>
    </citation>
    <scope>NUCLEOTIDE SEQUENCE [LARGE SCALE GENOMIC DNA]</scope>
    <source>
        <strain evidence="9">JCM 17106</strain>
    </source>
</reference>
<dbReference type="InterPro" id="IPR049166">
    <property type="entry name" value="GH39_cat"/>
</dbReference>
<dbReference type="SUPFAM" id="SSF51445">
    <property type="entry name" value="(Trans)glycosidases"/>
    <property type="match status" value="1"/>
</dbReference>
<evidence type="ECO:0000256" key="2">
    <source>
        <dbReference type="ARBA" id="ARBA00022729"/>
    </source>
</evidence>
<keyword evidence="4" id="KW-0326">Glycosidase</keyword>
<dbReference type="InterPro" id="IPR051923">
    <property type="entry name" value="Glycosyl_Hydrolase_39"/>
</dbReference>
<evidence type="ECO:0000256" key="1">
    <source>
        <dbReference type="ARBA" id="ARBA00008875"/>
    </source>
</evidence>
<accession>A0ABP7XGW4</accession>
<dbReference type="EMBL" id="BAABCW010000005">
    <property type="protein sequence ID" value="GAA4116365.1"/>
    <property type="molecule type" value="Genomic_DNA"/>
</dbReference>
<name>A0ABP7XGW4_9FLAO</name>
<dbReference type="PANTHER" id="PTHR12631">
    <property type="entry name" value="ALPHA-L-IDURONIDASE"/>
    <property type="match status" value="1"/>
</dbReference>
<dbReference type="InterPro" id="IPR013780">
    <property type="entry name" value="Glyco_hydro_b"/>
</dbReference>
<keyword evidence="3" id="KW-0378">Hydrolase</keyword>
<evidence type="ECO:0000256" key="3">
    <source>
        <dbReference type="ARBA" id="ARBA00022801"/>
    </source>
</evidence>
<dbReference type="Pfam" id="PF18962">
    <property type="entry name" value="Por_Secre_tail"/>
    <property type="match status" value="1"/>
</dbReference>
<dbReference type="Pfam" id="PF01229">
    <property type="entry name" value="Glyco_hydro_39"/>
    <property type="match status" value="1"/>
</dbReference>
<dbReference type="InterPro" id="IPR035992">
    <property type="entry name" value="Ricin_B-like_lectins"/>
</dbReference>
<feature type="domain" description="Glycosyl hydrolases family 39 N-terminal catalytic" evidence="5">
    <location>
        <begin position="147"/>
        <end position="299"/>
    </location>
</feature>
<evidence type="ECO:0000259" key="5">
    <source>
        <dbReference type="Pfam" id="PF01229"/>
    </source>
</evidence>
<dbReference type="Gene3D" id="2.80.10.50">
    <property type="match status" value="1"/>
</dbReference>
<gene>
    <name evidence="8" type="ORF">GCM10022393_16980</name>
</gene>
<protein>
    <submittedName>
        <fullName evidence="8">Uncharacterized protein</fullName>
    </submittedName>
</protein>
<proteinExistence type="inferred from homology"/>
<feature type="domain" description="Secretion system C-terminal sorting" evidence="7">
    <location>
        <begin position="629"/>
        <end position="695"/>
    </location>
</feature>
<dbReference type="Gene3D" id="3.20.20.80">
    <property type="entry name" value="Glycosidases"/>
    <property type="match status" value="1"/>
</dbReference>
<dbReference type="NCBIfam" id="TIGR04183">
    <property type="entry name" value="Por_Secre_tail"/>
    <property type="match status" value="1"/>
</dbReference>
<comment type="caution">
    <text evidence="8">The sequence shown here is derived from an EMBL/GenBank/DDBJ whole genome shotgun (WGS) entry which is preliminary data.</text>
</comment>
<evidence type="ECO:0000313" key="8">
    <source>
        <dbReference type="EMBL" id="GAA4116365.1"/>
    </source>
</evidence>
<evidence type="ECO:0000259" key="6">
    <source>
        <dbReference type="Pfam" id="PF14200"/>
    </source>
</evidence>
<feature type="domain" description="Ricin B lectin" evidence="6">
    <location>
        <begin position="518"/>
        <end position="585"/>
    </location>
</feature>
<dbReference type="InterPro" id="IPR000772">
    <property type="entry name" value="Ricin_B_lectin"/>
</dbReference>
<sequence length="698" mass="77399">MAQQSVTFNTNNLQAGVIEKGVGSLNACWLMDSDEEPVMPRNVSNESRFVEMGIGSLRFPYGQLANNYLWDTPPYGGTLVPKISAQDRFPAAGNSVSNWATNANGTFKNDMDFDEYMGICERNNIKPIVVINIMSHFYNDGVDDITYEELIEVAVEWVKYAKAKNYDVAYWQIGNEADHNHNLEDFGGSAQNYANLYKDFVIAMKAVDPTIKCGTGILSRTAWTRAVLDLPNSSSLVDFVSTHQYLFGRPIGNYVEWLNHDGSDLNSNIKATQAILDSRGLNIPILVTESNSFGNWDTNSPALYKGLSWFDLLITQQENKNVGYTYMWNSHSLWGGANGDGGLANALFNDAGNKITAMGWAMKILNDTAEERPMIPDDKVHGKTYSYGNYTPSTGNMTIYLMNKNTTATQMSVTINNYDTSTDNYERWVWKGTSKEDLFPTFTKTGAVAFTDNGFTTSVPAHSLVVIKLKSNNGDTSVSAGNAYYINNVATNNRIKSNPLGTGIEPAPRPVDLGWLGKWKLINAGEGYFYIENVANKMRLQGTGQTGEAGITIVPYTYNGDWVKWKLTKIGNNYYVDNKAHNSRLSNGEDFISVGTTGWRGNWSQWRFTDAAITNKEISSTEKINNITMYPNPATNVITINNAANSTIHVYDINGSRVLTANILSNSETINLNSLATGIYYAKVQNTNTISTLKFVKK</sequence>
<dbReference type="Gene3D" id="2.60.40.1180">
    <property type="entry name" value="Golgi alpha-mannosidase II"/>
    <property type="match status" value="1"/>
</dbReference>
<comment type="similarity">
    <text evidence="1">Belongs to the glycosyl hydrolase 39 family.</text>
</comment>
<evidence type="ECO:0000256" key="4">
    <source>
        <dbReference type="ARBA" id="ARBA00023295"/>
    </source>
</evidence>
<dbReference type="InterPro" id="IPR017853">
    <property type="entry name" value="GH"/>
</dbReference>
<dbReference type="Pfam" id="PF14200">
    <property type="entry name" value="RicinB_lectin_2"/>
    <property type="match status" value="1"/>
</dbReference>
<evidence type="ECO:0000313" key="9">
    <source>
        <dbReference type="Proteomes" id="UP001500459"/>
    </source>
</evidence>
<keyword evidence="2" id="KW-0732">Signal</keyword>
<dbReference type="Proteomes" id="UP001500459">
    <property type="component" value="Unassembled WGS sequence"/>
</dbReference>
<dbReference type="PANTHER" id="PTHR12631:SF10">
    <property type="entry name" value="BETA-XYLOSIDASE-LIKE PROTEIN-RELATED"/>
    <property type="match status" value="1"/>
</dbReference>
<evidence type="ECO:0000259" key="7">
    <source>
        <dbReference type="Pfam" id="PF18962"/>
    </source>
</evidence>